<gene>
    <name evidence="1" type="ORF">IC610_01715</name>
</gene>
<evidence type="ECO:0000313" key="2">
    <source>
        <dbReference type="Proteomes" id="UP000637299"/>
    </source>
</evidence>
<reference evidence="1 2" key="1">
    <citation type="submission" date="2020-09" db="EMBL/GenBank/DDBJ databases">
        <title>Genome seq and assembly of Chryseobacterium sp.</title>
        <authorList>
            <person name="Chhetri G."/>
        </authorList>
    </citation>
    <scope>NUCLEOTIDE SEQUENCE [LARGE SCALE GENOMIC DNA]</scope>
    <source>
        <strain evidence="1 2">GCR10</strain>
    </source>
</reference>
<dbReference type="EMBL" id="JACYFS010000001">
    <property type="protein sequence ID" value="MBD8081133.1"/>
    <property type="molecule type" value="Genomic_DNA"/>
</dbReference>
<evidence type="ECO:0008006" key="3">
    <source>
        <dbReference type="Google" id="ProtNLM"/>
    </source>
</evidence>
<dbReference type="Proteomes" id="UP000637299">
    <property type="component" value="Unassembled WGS sequence"/>
</dbReference>
<keyword evidence="2" id="KW-1185">Reference proteome</keyword>
<accession>A0ABR8Z8D1</accession>
<organism evidence="1 2">
    <name type="scientific">Chryseobacterium caseinilyticum</name>
    <dbReference type="NCBI Taxonomy" id="2771428"/>
    <lineage>
        <taxon>Bacteria</taxon>
        <taxon>Pseudomonadati</taxon>
        <taxon>Bacteroidota</taxon>
        <taxon>Flavobacteriia</taxon>
        <taxon>Flavobacteriales</taxon>
        <taxon>Weeksellaceae</taxon>
        <taxon>Chryseobacterium group</taxon>
        <taxon>Chryseobacterium</taxon>
    </lineage>
</organism>
<comment type="caution">
    <text evidence="1">The sequence shown here is derived from an EMBL/GenBank/DDBJ whole genome shotgun (WGS) entry which is preliminary data.</text>
</comment>
<sequence length="142" mass="16398">MSLIQRRSQKQGIIEGLFIKKTLEEQAKGILGDSKRAMKGFTSAKWSKKKMVIDEDTMTYSHLADFRFVDMKTRRAKSGYNPATRKLKAGKVRKKKSFPIHNKPIMHHKRMLIRTISFGFTEEVKAQFEELAKVNNLLPENG</sequence>
<evidence type="ECO:0000313" key="1">
    <source>
        <dbReference type="EMBL" id="MBD8081133.1"/>
    </source>
</evidence>
<name>A0ABR8Z8D1_9FLAO</name>
<protein>
    <recommendedName>
        <fullName evidence="3">Phage morphogenesis protein</fullName>
    </recommendedName>
</protein>
<proteinExistence type="predicted"/>
<dbReference type="RefSeq" id="WP_191734949.1">
    <property type="nucleotide sequence ID" value="NZ_JACYFS010000001.1"/>
</dbReference>